<gene>
    <name evidence="1" type="ORF">STAS_17510</name>
</gene>
<comment type="caution">
    <text evidence="1">The sequence shown here is derived from an EMBL/GenBank/DDBJ whole genome shotgun (WGS) entry which is preliminary data.</text>
</comment>
<dbReference type="EMBL" id="BKCP01005961">
    <property type="protein sequence ID" value="GER40820.1"/>
    <property type="molecule type" value="Genomic_DNA"/>
</dbReference>
<dbReference type="AlphaFoldDB" id="A0A5A7Q6H0"/>
<sequence>MGTNITELLHLNFLHSLISSSRIELTLFLGRNGPRTRQGQEIGSDELNQSFLISEGLDHLLFLLSLTLGPTNKPSQVIPGHQGSIASHGFPPLWLPSYDVKN</sequence>
<name>A0A5A7Q6H0_STRAF</name>
<evidence type="ECO:0000313" key="2">
    <source>
        <dbReference type="Proteomes" id="UP000325081"/>
    </source>
</evidence>
<keyword evidence="2" id="KW-1185">Reference proteome</keyword>
<dbReference type="Proteomes" id="UP000325081">
    <property type="component" value="Unassembled WGS sequence"/>
</dbReference>
<evidence type="ECO:0000313" key="1">
    <source>
        <dbReference type="EMBL" id="GER40820.1"/>
    </source>
</evidence>
<protein>
    <submittedName>
        <fullName evidence="1">Cytochrome b subunit of formate dehydrogenase</fullName>
    </submittedName>
</protein>
<proteinExistence type="predicted"/>
<reference evidence="2" key="1">
    <citation type="journal article" date="2019" name="Curr. Biol.">
        <title>Genome Sequence of Striga asiatica Provides Insight into the Evolution of Plant Parasitism.</title>
        <authorList>
            <person name="Yoshida S."/>
            <person name="Kim S."/>
            <person name="Wafula E.K."/>
            <person name="Tanskanen J."/>
            <person name="Kim Y.M."/>
            <person name="Honaas L."/>
            <person name="Yang Z."/>
            <person name="Spallek T."/>
            <person name="Conn C.E."/>
            <person name="Ichihashi Y."/>
            <person name="Cheong K."/>
            <person name="Cui S."/>
            <person name="Der J.P."/>
            <person name="Gundlach H."/>
            <person name="Jiao Y."/>
            <person name="Hori C."/>
            <person name="Ishida J.K."/>
            <person name="Kasahara H."/>
            <person name="Kiba T."/>
            <person name="Kim M.S."/>
            <person name="Koo N."/>
            <person name="Laohavisit A."/>
            <person name="Lee Y.H."/>
            <person name="Lumba S."/>
            <person name="McCourt P."/>
            <person name="Mortimer J.C."/>
            <person name="Mutuku J.M."/>
            <person name="Nomura T."/>
            <person name="Sasaki-Sekimoto Y."/>
            <person name="Seto Y."/>
            <person name="Wang Y."/>
            <person name="Wakatake T."/>
            <person name="Sakakibara H."/>
            <person name="Demura T."/>
            <person name="Yamaguchi S."/>
            <person name="Yoneyama K."/>
            <person name="Manabe R.I."/>
            <person name="Nelson D.C."/>
            <person name="Schulman A.H."/>
            <person name="Timko M.P."/>
            <person name="dePamphilis C.W."/>
            <person name="Choi D."/>
            <person name="Shirasu K."/>
        </authorList>
    </citation>
    <scope>NUCLEOTIDE SEQUENCE [LARGE SCALE GENOMIC DNA]</scope>
    <source>
        <strain evidence="2">cv. UVA1</strain>
    </source>
</reference>
<organism evidence="1 2">
    <name type="scientific">Striga asiatica</name>
    <name type="common">Asiatic witchweed</name>
    <name type="synonym">Buchnera asiatica</name>
    <dbReference type="NCBI Taxonomy" id="4170"/>
    <lineage>
        <taxon>Eukaryota</taxon>
        <taxon>Viridiplantae</taxon>
        <taxon>Streptophyta</taxon>
        <taxon>Embryophyta</taxon>
        <taxon>Tracheophyta</taxon>
        <taxon>Spermatophyta</taxon>
        <taxon>Magnoliopsida</taxon>
        <taxon>eudicotyledons</taxon>
        <taxon>Gunneridae</taxon>
        <taxon>Pentapetalae</taxon>
        <taxon>asterids</taxon>
        <taxon>lamiids</taxon>
        <taxon>Lamiales</taxon>
        <taxon>Orobanchaceae</taxon>
        <taxon>Buchnereae</taxon>
        <taxon>Striga</taxon>
    </lineage>
</organism>
<accession>A0A5A7Q6H0</accession>